<keyword evidence="6" id="KW-0408">Iron</keyword>
<dbReference type="GO" id="GO:0016706">
    <property type="term" value="F:2-oxoglutarate-dependent dioxygenase activity"/>
    <property type="evidence" value="ECO:0007669"/>
    <property type="project" value="TreeGrafter"/>
</dbReference>
<dbReference type="InterPro" id="IPR051323">
    <property type="entry name" value="AtsK-like"/>
</dbReference>
<sequence>MALKIIPLTASIGALVEGISLAKPLQDAQQKAINDALLQYQVLFFRNQPITPHQQHAFAKSFGDLHVHPLYPNFGPELEEIMILDSDGDHPPDNDQWHTDVTFIETPPKGTILSGKVIPPVGGDTLFASGIAAFEALSKPIQQFLLGLKGEHNFVKLFAQPRHHYEGRGDPKELWEGAVKKNPPVIHPLVRTHPESGRKALFLSQGFLTRIVDLQQAESDALLGFLFAHATKPEFTVRWKWQPDDLAFWDNRVTQHYGVADYLPNRRIMNRATILGDKPY</sequence>
<evidence type="ECO:0000313" key="8">
    <source>
        <dbReference type="EMBL" id="KAG0570121.1"/>
    </source>
</evidence>
<dbReference type="NCBIfam" id="NF007104">
    <property type="entry name" value="PRK09553.1"/>
    <property type="match status" value="1"/>
</dbReference>
<protein>
    <recommendedName>
        <fullName evidence="7">TauD/TfdA-like domain-containing protein</fullName>
    </recommendedName>
</protein>
<proteinExistence type="inferred from homology"/>
<gene>
    <name evidence="8" type="ORF">KC19_6G140200</name>
</gene>
<dbReference type="Gene3D" id="3.60.130.10">
    <property type="entry name" value="Clavaminate synthase-like"/>
    <property type="match status" value="1"/>
</dbReference>
<dbReference type="SUPFAM" id="SSF51197">
    <property type="entry name" value="Clavaminate synthase-like"/>
    <property type="match status" value="1"/>
</dbReference>
<evidence type="ECO:0000313" key="9">
    <source>
        <dbReference type="Proteomes" id="UP000822688"/>
    </source>
</evidence>
<dbReference type="EMBL" id="CM026427">
    <property type="protein sequence ID" value="KAG0570121.1"/>
    <property type="molecule type" value="Genomic_DNA"/>
</dbReference>
<accession>A0A8T0HED2</accession>
<dbReference type="AlphaFoldDB" id="A0A8T0HED2"/>
<name>A0A8T0HED2_CERPU</name>
<dbReference type="PANTHER" id="PTHR30468">
    <property type="entry name" value="ALPHA-KETOGLUTARATE-DEPENDENT SULFONATE DIOXYGENASE"/>
    <property type="match status" value="1"/>
</dbReference>
<dbReference type="PANTHER" id="PTHR30468:SF1">
    <property type="entry name" value="ALPHA-KETOGLUTARATE-DEPENDENT SULFONATE DIOXYGENASE"/>
    <property type="match status" value="1"/>
</dbReference>
<reference evidence="8 9" key="1">
    <citation type="submission" date="2020-06" db="EMBL/GenBank/DDBJ databases">
        <title>WGS assembly of Ceratodon purpureus strain R40.</title>
        <authorList>
            <person name="Carey S.B."/>
            <person name="Jenkins J."/>
            <person name="Shu S."/>
            <person name="Lovell J.T."/>
            <person name="Sreedasyam A."/>
            <person name="Maumus F."/>
            <person name="Tiley G.P."/>
            <person name="Fernandez-Pozo N."/>
            <person name="Barry K."/>
            <person name="Chen C."/>
            <person name="Wang M."/>
            <person name="Lipzen A."/>
            <person name="Daum C."/>
            <person name="Saski C.A."/>
            <person name="Payton A.C."/>
            <person name="Mcbreen J.C."/>
            <person name="Conrad R.E."/>
            <person name="Kollar L.M."/>
            <person name="Olsson S."/>
            <person name="Huttunen S."/>
            <person name="Landis J.B."/>
            <person name="Wickett N.J."/>
            <person name="Johnson M.G."/>
            <person name="Rensing S.A."/>
            <person name="Grimwood J."/>
            <person name="Schmutz J."/>
            <person name="Mcdaniel S.F."/>
        </authorList>
    </citation>
    <scope>NUCLEOTIDE SEQUENCE [LARGE SCALE GENOMIC DNA]</scope>
    <source>
        <strain evidence="8 9">R40</strain>
    </source>
</reference>
<evidence type="ECO:0000256" key="1">
    <source>
        <dbReference type="ARBA" id="ARBA00001954"/>
    </source>
</evidence>
<dbReference type="GO" id="GO:0006790">
    <property type="term" value="P:sulfur compound metabolic process"/>
    <property type="evidence" value="ECO:0007669"/>
    <property type="project" value="TreeGrafter"/>
</dbReference>
<keyword evidence="3" id="KW-0479">Metal-binding</keyword>
<comment type="caution">
    <text evidence="8">The sequence shown here is derived from an EMBL/GenBank/DDBJ whole genome shotgun (WGS) entry which is preliminary data.</text>
</comment>
<dbReference type="GO" id="GO:0005737">
    <property type="term" value="C:cytoplasm"/>
    <property type="evidence" value="ECO:0007669"/>
    <property type="project" value="TreeGrafter"/>
</dbReference>
<evidence type="ECO:0000256" key="5">
    <source>
        <dbReference type="ARBA" id="ARBA00023002"/>
    </source>
</evidence>
<evidence type="ECO:0000256" key="6">
    <source>
        <dbReference type="ARBA" id="ARBA00023004"/>
    </source>
</evidence>
<dbReference type="InterPro" id="IPR003819">
    <property type="entry name" value="TauD/TfdA-like"/>
</dbReference>
<comment type="similarity">
    <text evidence="2">Belongs to the TfdA dioxygenase family.</text>
</comment>
<evidence type="ECO:0000259" key="7">
    <source>
        <dbReference type="Pfam" id="PF02668"/>
    </source>
</evidence>
<dbReference type="Pfam" id="PF02668">
    <property type="entry name" value="TauD"/>
    <property type="match status" value="1"/>
</dbReference>
<comment type="cofactor">
    <cofactor evidence="1">
        <name>Fe(2+)</name>
        <dbReference type="ChEBI" id="CHEBI:29033"/>
    </cofactor>
</comment>
<keyword evidence="5" id="KW-0560">Oxidoreductase</keyword>
<dbReference type="FunFam" id="3.60.130.10:FF:000002">
    <property type="entry name" value="Alpha-ketoglutarate-dependent taurine dioxygenase"/>
    <property type="match status" value="1"/>
</dbReference>
<dbReference type="GO" id="GO:0046872">
    <property type="term" value="F:metal ion binding"/>
    <property type="evidence" value="ECO:0007669"/>
    <property type="project" value="UniProtKB-KW"/>
</dbReference>
<evidence type="ECO:0000256" key="4">
    <source>
        <dbReference type="ARBA" id="ARBA00022964"/>
    </source>
</evidence>
<keyword evidence="4" id="KW-0223">Dioxygenase</keyword>
<dbReference type="InterPro" id="IPR042098">
    <property type="entry name" value="TauD-like_sf"/>
</dbReference>
<evidence type="ECO:0000256" key="3">
    <source>
        <dbReference type="ARBA" id="ARBA00022723"/>
    </source>
</evidence>
<feature type="domain" description="TauD/TfdA-like" evidence="7">
    <location>
        <begin position="5"/>
        <end position="273"/>
    </location>
</feature>
<organism evidence="8 9">
    <name type="scientific">Ceratodon purpureus</name>
    <name type="common">Fire moss</name>
    <name type="synonym">Dicranum purpureum</name>
    <dbReference type="NCBI Taxonomy" id="3225"/>
    <lineage>
        <taxon>Eukaryota</taxon>
        <taxon>Viridiplantae</taxon>
        <taxon>Streptophyta</taxon>
        <taxon>Embryophyta</taxon>
        <taxon>Bryophyta</taxon>
        <taxon>Bryophytina</taxon>
        <taxon>Bryopsida</taxon>
        <taxon>Dicranidae</taxon>
        <taxon>Pseudoditrichales</taxon>
        <taxon>Ditrichaceae</taxon>
        <taxon>Ceratodon</taxon>
    </lineage>
</organism>
<keyword evidence="9" id="KW-1185">Reference proteome</keyword>
<evidence type="ECO:0000256" key="2">
    <source>
        <dbReference type="ARBA" id="ARBA00005896"/>
    </source>
</evidence>
<dbReference type="Proteomes" id="UP000822688">
    <property type="component" value="Chromosome 6"/>
</dbReference>